<dbReference type="AlphaFoldDB" id="A0A6J5VIL7"/>
<organism evidence="1 2">
    <name type="scientific">Prunus armeniaca</name>
    <name type="common">Apricot</name>
    <name type="synonym">Armeniaca vulgaris</name>
    <dbReference type="NCBI Taxonomy" id="36596"/>
    <lineage>
        <taxon>Eukaryota</taxon>
        <taxon>Viridiplantae</taxon>
        <taxon>Streptophyta</taxon>
        <taxon>Embryophyta</taxon>
        <taxon>Tracheophyta</taxon>
        <taxon>Spermatophyta</taxon>
        <taxon>Magnoliopsida</taxon>
        <taxon>eudicotyledons</taxon>
        <taxon>Gunneridae</taxon>
        <taxon>Pentapetalae</taxon>
        <taxon>rosids</taxon>
        <taxon>fabids</taxon>
        <taxon>Rosales</taxon>
        <taxon>Rosaceae</taxon>
        <taxon>Amygdaloideae</taxon>
        <taxon>Amygdaleae</taxon>
        <taxon>Prunus</taxon>
    </lineage>
</organism>
<evidence type="ECO:0000313" key="2">
    <source>
        <dbReference type="Proteomes" id="UP000507222"/>
    </source>
</evidence>
<dbReference type="EMBL" id="CAEKDK010000007">
    <property type="protein sequence ID" value="CAB4287335.1"/>
    <property type="molecule type" value="Genomic_DNA"/>
</dbReference>
<protein>
    <submittedName>
        <fullName evidence="1">Uncharacterized protein</fullName>
    </submittedName>
</protein>
<dbReference type="SUPFAM" id="SSF51430">
    <property type="entry name" value="NAD(P)-linked oxidoreductase"/>
    <property type="match status" value="1"/>
</dbReference>
<proteinExistence type="predicted"/>
<accession>A0A6J5VIL7</accession>
<gene>
    <name evidence="1" type="ORF">CURHAP_LOCUS45236</name>
</gene>
<sequence length="123" mass="13823">MTWILDGPKCLNAKNITEAIDGSYVPMFGETEDDPTRHFCSIPIDKQLDALGRAVDSGKIRYGVMRFVQVAERGTPHPKIVSVQNSYSLVCRTSDSPSGRASYLNMHLGFHFLWLSDARNLQY</sequence>
<name>A0A6J5VIL7_PRUAR</name>
<evidence type="ECO:0000313" key="1">
    <source>
        <dbReference type="EMBL" id="CAB4287335.1"/>
    </source>
</evidence>
<reference evidence="1 2" key="1">
    <citation type="submission" date="2020-05" db="EMBL/GenBank/DDBJ databases">
        <authorList>
            <person name="Campoy J."/>
            <person name="Schneeberger K."/>
            <person name="Spophaly S."/>
        </authorList>
    </citation>
    <scope>NUCLEOTIDE SEQUENCE [LARGE SCALE GENOMIC DNA]</scope>
    <source>
        <strain evidence="1">PruArmRojPasFocal</strain>
    </source>
</reference>
<dbReference type="Proteomes" id="UP000507222">
    <property type="component" value="Unassembled WGS sequence"/>
</dbReference>
<dbReference type="InterPro" id="IPR036812">
    <property type="entry name" value="NAD(P)_OxRdtase_dom_sf"/>
</dbReference>